<accession>A0A0A9T5H0</accession>
<protein>
    <submittedName>
        <fullName evidence="1">Uncharacterized protein</fullName>
    </submittedName>
</protein>
<reference evidence="1" key="1">
    <citation type="submission" date="2014-09" db="EMBL/GenBank/DDBJ databases">
        <authorList>
            <person name="Magalhaes I.L.F."/>
            <person name="Oliveira U."/>
            <person name="Santos F.R."/>
            <person name="Vidigal T.H.D.A."/>
            <person name="Brescovit A.D."/>
            <person name="Santos A.J."/>
        </authorList>
    </citation>
    <scope>NUCLEOTIDE SEQUENCE</scope>
    <source>
        <tissue evidence="1">Shoot tissue taken approximately 20 cm above the soil surface</tissue>
    </source>
</reference>
<proteinExistence type="predicted"/>
<sequence length="39" mass="4411">MLLLKEENIVEKITAVYSACIYLKAVLPLLINCFEGNQL</sequence>
<reference evidence="1" key="2">
    <citation type="journal article" date="2015" name="Data Brief">
        <title>Shoot transcriptome of the giant reed, Arundo donax.</title>
        <authorList>
            <person name="Barrero R.A."/>
            <person name="Guerrero F.D."/>
            <person name="Moolhuijzen P."/>
            <person name="Goolsby J.A."/>
            <person name="Tidwell J."/>
            <person name="Bellgard S.E."/>
            <person name="Bellgard M.I."/>
        </authorList>
    </citation>
    <scope>NUCLEOTIDE SEQUENCE</scope>
    <source>
        <tissue evidence="1">Shoot tissue taken approximately 20 cm above the soil surface</tissue>
    </source>
</reference>
<organism evidence="1">
    <name type="scientific">Arundo donax</name>
    <name type="common">Giant reed</name>
    <name type="synonym">Donax arundinaceus</name>
    <dbReference type="NCBI Taxonomy" id="35708"/>
    <lineage>
        <taxon>Eukaryota</taxon>
        <taxon>Viridiplantae</taxon>
        <taxon>Streptophyta</taxon>
        <taxon>Embryophyta</taxon>
        <taxon>Tracheophyta</taxon>
        <taxon>Spermatophyta</taxon>
        <taxon>Magnoliopsida</taxon>
        <taxon>Liliopsida</taxon>
        <taxon>Poales</taxon>
        <taxon>Poaceae</taxon>
        <taxon>PACMAD clade</taxon>
        <taxon>Arundinoideae</taxon>
        <taxon>Arundineae</taxon>
        <taxon>Arundo</taxon>
    </lineage>
</organism>
<dbReference type="AlphaFoldDB" id="A0A0A9T5H0"/>
<evidence type="ECO:0000313" key="1">
    <source>
        <dbReference type="EMBL" id="JAD72077.1"/>
    </source>
</evidence>
<name>A0A0A9T5H0_ARUDO</name>
<dbReference type="EMBL" id="GBRH01225818">
    <property type="protein sequence ID" value="JAD72077.1"/>
    <property type="molecule type" value="Transcribed_RNA"/>
</dbReference>